<sequence>MDRLVLCLGCFWIRFKNIKLVPKGGGVVDLESREKGFGFFPMVLMQIPMCNEKESLMIRCPVSFVIYYEQVNGIFINFFGFNGTTGLWRIKALEDAGGWLERTTVEDMDIAVRAHLHGWKFIFLNDVGEGGGELYM</sequence>
<keyword evidence="3" id="KW-0808">Transferase</keyword>
<accession>A0A151RYM2</accession>
<dbReference type="PANTHER" id="PTHR32044">
    <property type="entry name" value="GLUCOMANNAN 4-BETA-MANNOSYLTRANSFERASE 9"/>
    <property type="match status" value="1"/>
</dbReference>
<dbReference type="PANTHER" id="PTHR32044:SF44">
    <property type="entry name" value="XYLOGLUCAN GLYCOSYLTRANSFERASE 12-RELATED"/>
    <property type="match status" value="1"/>
</dbReference>
<evidence type="ECO:0000313" key="9">
    <source>
        <dbReference type="Proteomes" id="UP000075243"/>
    </source>
</evidence>
<gene>
    <name evidence="8" type="ORF">KK1_030817</name>
</gene>
<keyword evidence="2" id="KW-0328">Glycosyltransferase</keyword>
<name>A0A151RYM2_CAJCA</name>
<evidence type="ECO:0000256" key="3">
    <source>
        <dbReference type="ARBA" id="ARBA00022679"/>
    </source>
</evidence>
<dbReference type="InterPro" id="IPR029044">
    <property type="entry name" value="Nucleotide-diphossugar_trans"/>
</dbReference>
<dbReference type="GO" id="GO:0000139">
    <property type="term" value="C:Golgi membrane"/>
    <property type="evidence" value="ECO:0007669"/>
    <property type="project" value="UniProtKB-SubCell"/>
</dbReference>
<evidence type="ECO:0000256" key="6">
    <source>
        <dbReference type="ARBA" id="ARBA00023034"/>
    </source>
</evidence>
<reference evidence="8" key="1">
    <citation type="journal article" date="2012" name="Nat. Biotechnol.">
        <title>Draft genome sequence of pigeonpea (Cajanus cajan), an orphan legume crop of resource-poor farmers.</title>
        <authorList>
            <person name="Varshney R.K."/>
            <person name="Chen W."/>
            <person name="Li Y."/>
            <person name="Bharti A.K."/>
            <person name="Saxena R.K."/>
            <person name="Schlueter J.A."/>
            <person name="Donoghue M.T."/>
            <person name="Azam S."/>
            <person name="Fan G."/>
            <person name="Whaley A.M."/>
            <person name="Farmer A.D."/>
            <person name="Sheridan J."/>
            <person name="Iwata A."/>
            <person name="Tuteja R."/>
            <person name="Penmetsa R.V."/>
            <person name="Wu W."/>
            <person name="Upadhyaya H.D."/>
            <person name="Yang S.P."/>
            <person name="Shah T."/>
            <person name="Saxena K.B."/>
            <person name="Michael T."/>
            <person name="McCombie W.R."/>
            <person name="Yang B."/>
            <person name="Zhang G."/>
            <person name="Yang H."/>
            <person name="Wang J."/>
            <person name="Spillane C."/>
            <person name="Cook D.R."/>
            <person name="May G.D."/>
            <person name="Xu X."/>
            <person name="Jackson S.A."/>
        </authorList>
    </citation>
    <scope>NUCLEOTIDE SEQUENCE [LARGE SCALE GENOMIC DNA]</scope>
</reference>
<organism evidence="8 9">
    <name type="scientific">Cajanus cajan</name>
    <name type="common">Pigeon pea</name>
    <name type="synonym">Cajanus indicus</name>
    <dbReference type="NCBI Taxonomy" id="3821"/>
    <lineage>
        <taxon>Eukaryota</taxon>
        <taxon>Viridiplantae</taxon>
        <taxon>Streptophyta</taxon>
        <taxon>Embryophyta</taxon>
        <taxon>Tracheophyta</taxon>
        <taxon>Spermatophyta</taxon>
        <taxon>Magnoliopsida</taxon>
        <taxon>eudicotyledons</taxon>
        <taxon>Gunneridae</taxon>
        <taxon>Pentapetalae</taxon>
        <taxon>rosids</taxon>
        <taxon>fabids</taxon>
        <taxon>Fabales</taxon>
        <taxon>Fabaceae</taxon>
        <taxon>Papilionoideae</taxon>
        <taxon>50 kb inversion clade</taxon>
        <taxon>NPAAA clade</taxon>
        <taxon>indigoferoid/millettioid clade</taxon>
        <taxon>Phaseoleae</taxon>
        <taxon>Cajanus</taxon>
    </lineage>
</organism>
<dbReference type="GO" id="GO:0016757">
    <property type="term" value="F:glycosyltransferase activity"/>
    <property type="evidence" value="ECO:0007669"/>
    <property type="project" value="UniProtKB-KW"/>
</dbReference>
<proteinExistence type="predicted"/>
<dbReference type="Gene3D" id="3.90.550.10">
    <property type="entry name" value="Spore Coat Polysaccharide Biosynthesis Protein SpsA, Chain A"/>
    <property type="match status" value="1"/>
</dbReference>
<evidence type="ECO:0000256" key="1">
    <source>
        <dbReference type="ARBA" id="ARBA00004394"/>
    </source>
</evidence>
<dbReference type="EMBL" id="KQ483524">
    <property type="protein sequence ID" value="KYP47547.1"/>
    <property type="molecule type" value="Genomic_DNA"/>
</dbReference>
<dbReference type="SUPFAM" id="SSF53448">
    <property type="entry name" value="Nucleotide-diphospho-sugar transferases"/>
    <property type="match status" value="1"/>
</dbReference>
<keyword evidence="4" id="KW-0812">Transmembrane</keyword>
<dbReference type="AlphaFoldDB" id="A0A151RYM2"/>
<evidence type="ECO:0000256" key="2">
    <source>
        <dbReference type="ARBA" id="ARBA00022676"/>
    </source>
</evidence>
<dbReference type="Gramene" id="C.cajan_33578.t">
    <property type="protein sequence ID" value="C.cajan_33578.t"/>
    <property type="gene ID" value="C.cajan_33578"/>
</dbReference>
<comment type="subcellular location">
    <subcellularLocation>
        <location evidence="1">Golgi apparatus membrane</location>
    </subcellularLocation>
</comment>
<keyword evidence="5" id="KW-1133">Transmembrane helix</keyword>
<protein>
    <submittedName>
        <fullName evidence="8">Xyloglucan glycosyltransferase 10</fullName>
    </submittedName>
</protein>
<evidence type="ECO:0000256" key="5">
    <source>
        <dbReference type="ARBA" id="ARBA00022989"/>
    </source>
</evidence>
<keyword evidence="9" id="KW-1185">Reference proteome</keyword>
<evidence type="ECO:0000256" key="4">
    <source>
        <dbReference type="ARBA" id="ARBA00022692"/>
    </source>
</evidence>
<evidence type="ECO:0000256" key="7">
    <source>
        <dbReference type="ARBA" id="ARBA00023136"/>
    </source>
</evidence>
<dbReference type="Proteomes" id="UP000075243">
    <property type="component" value="Unassembled WGS sequence"/>
</dbReference>
<keyword evidence="7" id="KW-0472">Membrane</keyword>
<dbReference type="GO" id="GO:0071555">
    <property type="term" value="P:cell wall organization"/>
    <property type="evidence" value="ECO:0007669"/>
    <property type="project" value="UniProtKB-KW"/>
</dbReference>
<evidence type="ECO:0000313" key="8">
    <source>
        <dbReference type="EMBL" id="KYP47547.1"/>
    </source>
</evidence>
<keyword evidence="6" id="KW-0333">Golgi apparatus</keyword>